<accession>A0ABP7TDZ0</accession>
<reference evidence="2" key="1">
    <citation type="journal article" date="2019" name="Int. J. Syst. Evol. Microbiol.">
        <title>The Global Catalogue of Microorganisms (GCM) 10K type strain sequencing project: providing services to taxonomists for standard genome sequencing and annotation.</title>
        <authorList>
            <consortium name="The Broad Institute Genomics Platform"/>
            <consortium name="The Broad Institute Genome Sequencing Center for Infectious Disease"/>
            <person name="Wu L."/>
            <person name="Ma J."/>
        </authorList>
    </citation>
    <scope>NUCLEOTIDE SEQUENCE [LARGE SCALE GENOMIC DNA]</scope>
    <source>
        <strain evidence="2">JCM 17225</strain>
    </source>
</reference>
<evidence type="ECO:0000313" key="2">
    <source>
        <dbReference type="Proteomes" id="UP001501469"/>
    </source>
</evidence>
<sequence>MVTVTLGLVAAQFPRAAARAAAYFRVGLLQAPKPEKVVVV</sequence>
<dbReference type="Proteomes" id="UP001501469">
    <property type="component" value="Unassembled WGS sequence"/>
</dbReference>
<protein>
    <submittedName>
        <fullName evidence="1">Uncharacterized protein</fullName>
    </submittedName>
</protein>
<gene>
    <name evidence="1" type="ORF">GCM10022409_05780</name>
</gene>
<comment type="caution">
    <text evidence="1">The sequence shown here is derived from an EMBL/GenBank/DDBJ whole genome shotgun (WGS) entry which is preliminary data.</text>
</comment>
<dbReference type="EMBL" id="BAABDK010000003">
    <property type="protein sequence ID" value="GAA4024649.1"/>
    <property type="molecule type" value="Genomic_DNA"/>
</dbReference>
<evidence type="ECO:0000313" key="1">
    <source>
        <dbReference type="EMBL" id="GAA4024649.1"/>
    </source>
</evidence>
<keyword evidence="2" id="KW-1185">Reference proteome</keyword>
<organism evidence="1 2">
    <name type="scientific">Hymenobacter glaciei</name>
    <dbReference type="NCBI Taxonomy" id="877209"/>
    <lineage>
        <taxon>Bacteria</taxon>
        <taxon>Pseudomonadati</taxon>
        <taxon>Bacteroidota</taxon>
        <taxon>Cytophagia</taxon>
        <taxon>Cytophagales</taxon>
        <taxon>Hymenobacteraceae</taxon>
        <taxon>Hymenobacter</taxon>
    </lineage>
</organism>
<proteinExistence type="predicted"/>
<name>A0ABP7TDZ0_9BACT</name>